<dbReference type="EMBL" id="CAJGYO010000004">
    <property type="protein sequence ID" value="CAD6224543.1"/>
    <property type="molecule type" value="Genomic_DNA"/>
</dbReference>
<protein>
    <submittedName>
        <fullName evidence="3">Uncharacterized protein</fullName>
    </submittedName>
</protein>
<evidence type="ECO:0000313" key="3">
    <source>
        <dbReference type="EMBL" id="CAD6224543.1"/>
    </source>
</evidence>
<feature type="signal peptide" evidence="2">
    <location>
        <begin position="1"/>
        <end position="21"/>
    </location>
</feature>
<feature type="region of interest" description="Disordered" evidence="1">
    <location>
        <begin position="20"/>
        <end position="74"/>
    </location>
</feature>
<sequence>MAASVCLLCATTARLLAPSSMVPGRARENRGGVHERNKEDYVEADRTEAPAGGFGDGGGASSAEEEHAEQEQGPSSFFFQFYDLLAFWGSMERRATRGDRNAQYIRRSEL</sequence>
<feature type="compositionally biased region" description="Basic and acidic residues" evidence="1">
    <location>
        <begin position="25"/>
        <end position="48"/>
    </location>
</feature>
<dbReference type="OrthoDB" id="696246at2759"/>
<proteinExistence type="predicted"/>
<comment type="caution">
    <text evidence="3">The sequence shown here is derived from an EMBL/GenBank/DDBJ whole genome shotgun (WGS) entry which is preliminary data.</text>
</comment>
<evidence type="ECO:0000256" key="1">
    <source>
        <dbReference type="SAM" id="MobiDB-lite"/>
    </source>
</evidence>
<keyword evidence="4" id="KW-1185">Reference proteome</keyword>
<dbReference type="AlphaFoldDB" id="A0A811NGE6"/>
<evidence type="ECO:0000313" key="4">
    <source>
        <dbReference type="Proteomes" id="UP000604825"/>
    </source>
</evidence>
<reference evidence="3" key="1">
    <citation type="submission" date="2020-10" db="EMBL/GenBank/DDBJ databases">
        <authorList>
            <person name="Han B."/>
            <person name="Lu T."/>
            <person name="Zhao Q."/>
            <person name="Huang X."/>
            <person name="Zhao Y."/>
        </authorList>
    </citation>
    <scope>NUCLEOTIDE SEQUENCE</scope>
</reference>
<accession>A0A811NGE6</accession>
<name>A0A811NGE6_9POAL</name>
<evidence type="ECO:0000256" key="2">
    <source>
        <dbReference type="SAM" id="SignalP"/>
    </source>
</evidence>
<keyword evidence="2" id="KW-0732">Signal</keyword>
<feature type="chain" id="PRO_5032882103" evidence="2">
    <location>
        <begin position="22"/>
        <end position="110"/>
    </location>
</feature>
<dbReference type="Proteomes" id="UP000604825">
    <property type="component" value="Unassembled WGS sequence"/>
</dbReference>
<gene>
    <name evidence="3" type="ORF">NCGR_LOCUS16820</name>
</gene>
<organism evidence="3 4">
    <name type="scientific">Miscanthus lutarioriparius</name>
    <dbReference type="NCBI Taxonomy" id="422564"/>
    <lineage>
        <taxon>Eukaryota</taxon>
        <taxon>Viridiplantae</taxon>
        <taxon>Streptophyta</taxon>
        <taxon>Embryophyta</taxon>
        <taxon>Tracheophyta</taxon>
        <taxon>Spermatophyta</taxon>
        <taxon>Magnoliopsida</taxon>
        <taxon>Liliopsida</taxon>
        <taxon>Poales</taxon>
        <taxon>Poaceae</taxon>
        <taxon>PACMAD clade</taxon>
        <taxon>Panicoideae</taxon>
        <taxon>Andropogonodae</taxon>
        <taxon>Andropogoneae</taxon>
        <taxon>Saccharinae</taxon>
        <taxon>Miscanthus</taxon>
    </lineage>
</organism>